<dbReference type="VEuPathDB" id="FungiDB:GMDG_02467"/>
<evidence type="ECO:0000256" key="3">
    <source>
        <dbReference type="ARBA" id="ARBA00023128"/>
    </source>
</evidence>
<comment type="subcellular location">
    <subcellularLocation>
        <location evidence="1">Mitochondrion matrix</location>
    </subcellularLocation>
</comment>
<evidence type="ECO:0000256" key="4">
    <source>
        <dbReference type="ARBA" id="ARBA00093447"/>
    </source>
</evidence>
<feature type="domain" description="CAF17 C-terminal" evidence="6">
    <location>
        <begin position="295"/>
        <end position="401"/>
    </location>
</feature>
<dbReference type="GO" id="GO:0005759">
    <property type="term" value="C:mitochondrial matrix"/>
    <property type="evidence" value="ECO:0007669"/>
    <property type="project" value="UniProtKB-SubCell"/>
</dbReference>
<dbReference type="InterPro" id="IPR057460">
    <property type="entry name" value="CAF17_C"/>
</dbReference>
<evidence type="ECO:0000259" key="6">
    <source>
        <dbReference type="Pfam" id="PF25455"/>
    </source>
</evidence>
<keyword evidence="3" id="KW-0496">Mitochondrion</keyword>
<organism evidence="7">
    <name type="scientific">Pseudogymnoascus destructans</name>
    <dbReference type="NCBI Taxonomy" id="655981"/>
    <lineage>
        <taxon>Eukaryota</taxon>
        <taxon>Fungi</taxon>
        <taxon>Dikarya</taxon>
        <taxon>Ascomycota</taxon>
        <taxon>Pezizomycotina</taxon>
        <taxon>Leotiomycetes</taxon>
        <taxon>Thelebolales</taxon>
        <taxon>Thelebolaceae</taxon>
        <taxon>Pseudogymnoascus</taxon>
    </lineage>
</organism>
<dbReference type="SUPFAM" id="SSF103025">
    <property type="entry name" value="Folate-binding domain"/>
    <property type="match status" value="1"/>
</dbReference>
<sequence length="405" mass="45264">MKRPLSTRLLLQLQSPTRKLANPYICTSCLQSRRALFSTSPRHNANPPPPPQSSYTLLPSRRLISLSGPDAPHFLQGVITANIAPSTPRTSGFYAAFLNAPGRILNDVFIYPDSNNLLKGKYDGSGGENWIVEVDAQGAETLYKHLKRFRLRAKFDIRLLPEDEMQTWSLWKEDKSKEVGMGWTPHTIPTETVPAPAGHIECVDTRAPEMGKRLLLLDGSKPPAEETEGLVETDEMSYTIWRYLKGVAEGQDEILRESALPQESNIDYMSGIDYRKGCYVGQELTIRTHHTGVVRKRILPVQLYGAKEDEPQTLEYKPEVEIAAPPAETQIGRFEKRGRSAGKWLKGVGNVGLALCRLEIMTNAMQGEGAGYKEGDEFKFEWKTGDGAENLVKVKAFVPAWHLSK</sequence>
<accession>A0A177AL79</accession>
<evidence type="ECO:0000256" key="2">
    <source>
        <dbReference type="ARBA" id="ARBA00022946"/>
    </source>
</evidence>
<reference evidence="7" key="1">
    <citation type="submission" date="2016-03" db="EMBL/GenBank/DDBJ databases">
        <title>Updated assembly of Pseudogymnoascus destructans, the fungus causing white-nose syndrome of bats.</title>
        <authorList>
            <person name="Palmer J.M."/>
            <person name="Drees K.P."/>
            <person name="Foster J.T."/>
            <person name="Lindner D.L."/>
        </authorList>
    </citation>
    <scope>NUCLEOTIDE SEQUENCE [LARGE SCALE GENOMIC DNA]</scope>
    <source>
        <strain evidence="7">20631-21</strain>
    </source>
</reference>
<name>A0A177AL79_9PEZI</name>
<dbReference type="eggNOG" id="KOG2929">
    <property type="taxonomic scope" value="Eukaryota"/>
</dbReference>
<dbReference type="GO" id="GO:0016226">
    <property type="term" value="P:iron-sulfur cluster assembly"/>
    <property type="evidence" value="ECO:0007669"/>
    <property type="project" value="TreeGrafter"/>
</dbReference>
<comment type="similarity">
    <text evidence="4">Belongs to the GcvT family. CAF17/IBA57 subfamily.</text>
</comment>
<dbReference type="Proteomes" id="UP000077154">
    <property type="component" value="Unassembled WGS sequence"/>
</dbReference>
<dbReference type="PANTHER" id="PTHR22602">
    <property type="entry name" value="TRANSFERASE CAF17, MITOCHONDRIAL-RELATED"/>
    <property type="match status" value="1"/>
</dbReference>
<dbReference type="NCBIfam" id="TIGR03317">
    <property type="entry name" value="ygfZ_signature"/>
    <property type="match status" value="1"/>
</dbReference>
<proteinExistence type="inferred from homology"/>
<protein>
    <recommendedName>
        <fullName evidence="5">Iron-sulfur cluster assembly factor IBA57 homolog, mitochondrial</fullName>
    </recommendedName>
</protein>
<dbReference type="Pfam" id="PF25455">
    <property type="entry name" value="Beta-barrel_CAF17_C"/>
    <property type="match status" value="1"/>
</dbReference>
<dbReference type="GeneID" id="36284466"/>
<evidence type="ECO:0000256" key="5">
    <source>
        <dbReference type="ARBA" id="ARBA00093637"/>
    </source>
</evidence>
<dbReference type="EMBL" id="KV441388">
    <property type="protein sequence ID" value="OAF62061.1"/>
    <property type="molecule type" value="Genomic_DNA"/>
</dbReference>
<dbReference type="Gene3D" id="3.30.1360.120">
    <property type="entry name" value="Probable tRNA modification gtpase trme, domain 1"/>
    <property type="match status" value="1"/>
</dbReference>
<keyword evidence="2" id="KW-0809">Transit peptide</keyword>
<dbReference type="InterPro" id="IPR027266">
    <property type="entry name" value="TrmE/GcvT-like"/>
</dbReference>
<gene>
    <name evidence="7" type="primary">CAF17</name>
    <name evidence="7" type="ORF">VC83_01376</name>
</gene>
<dbReference type="AlphaFoldDB" id="A0A177AL79"/>
<dbReference type="RefSeq" id="XP_024327335.1">
    <property type="nucleotide sequence ID" value="XM_024465055.1"/>
</dbReference>
<dbReference type="InterPro" id="IPR045179">
    <property type="entry name" value="YgfZ/GcvT"/>
</dbReference>
<evidence type="ECO:0000313" key="7">
    <source>
        <dbReference type="EMBL" id="OAF62061.1"/>
    </source>
</evidence>
<dbReference type="InterPro" id="IPR017703">
    <property type="entry name" value="YgfZ/GCV_T_CS"/>
</dbReference>
<dbReference type="OrthoDB" id="191995at2759"/>
<evidence type="ECO:0000256" key="1">
    <source>
        <dbReference type="ARBA" id="ARBA00004305"/>
    </source>
</evidence>
<dbReference type="PANTHER" id="PTHR22602:SF0">
    <property type="entry name" value="TRANSFERASE CAF17, MITOCHONDRIAL-RELATED"/>
    <property type="match status" value="1"/>
</dbReference>